<proteinExistence type="predicted"/>
<dbReference type="AlphaFoldDB" id="A0A2I0JE94"/>
<protein>
    <submittedName>
        <fullName evidence="1">Uncharacterized protein</fullName>
    </submittedName>
</protein>
<accession>A0A2I0JE94</accession>
<evidence type="ECO:0000313" key="2">
    <source>
        <dbReference type="Proteomes" id="UP000233551"/>
    </source>
</evidence>
<sequence>RRIRRRKGTNRAFAGDHPSSFDVASNWDPSVLGEAVSTTSMGSGGHHHWRGSDNPLPLKILPSLFKCC</sequence>
<organism evidence="1 2">
    <name type="scientific">Punica granatum</name>
    <name type="common">Pomegranate</name>
    <dbReference type="NCBI Taxonomy" id="22663"/>
    <lineage>
        <taxon>Eukaryota</taxon>
        <taxon>Viridiplantae</taxon>
        <taxon>Streptophyta</taxon>
        <taxon>Embryophyta</taxon>
        <taxon>Tracheophyta</taxon>
        <taxon>Spermatophyta</taxon>
        <taxon>Magnoliopsida</taxon>
        <taxon>eudicotyledons</taxon>
        <taxon>Gunneridae</taxon>
        <taxon>Pentapetalae</taxon>
        <taxon>rosids</taxon>
        <taxon>malvids</taxon>
        <taxon>Myrtales</taxon>
        <taxon>Lythraceae</taxon>
        <taxon>Punica</taxon>
    </lineage>
</organism>
<reference evidence="1 2" key="1">
    <citation type="submission" date="2017-11" db="EMBL/GenBank/DDBJ databases">
        <title>De-novo sequencing of pomegranate (Punica granatum L.) genome.</title>
        <authorList>
            <person name="Akparov Z."/>
            <person name="Amiraslanov A."/>
            <person name="Hajiyeva S."/>
            <person name="Abbasov M."/>
            <person name="Kaur K."/>
            <person name="Hamwieh A."/>
            <person name="Solovyev V."/>
            <person name="Salamov A."/>
            <person name="Braich B."/>
            <person name="Kosarev P."/>
            <person name="Mahmoud A."/>
            <person name="Hajiyev E."/>
            <person name="Babayeva S."/>
            <person name="Izzatullayeva V."/>
            <person name="Mammadov A."/>
            <person name="Mammadov A."/>
            <person name="Sharifova S."/>
            <person name="Ojaghi J."/>
            <person name="Eynullazada K."/>
            <person name="Bayramov B."/>
            <person name="Abdulazimova A."/>
            <person name="Shahmuradov I."/>
        </authorList>
    </citation>
    <scope>NUCLEOTIDE SEQUENCE [LARGE SCALE GENOMIC DNA]</scope>
    <source>
        <strain evidence="2">cv. AG2017</strain>
        <tissue evidence="1">Leaf</tissue>
    </source>
</reference>
<name>A0A2I0JE94_PUNGR</name>
<comment type="caution">
    <text evidence="1">The sequence shown here is derived from an EMBL/GenBank/DDBJ whole genome shotgun (WGS) entry which is preliminary data.</text>
</comment>
<feature type="non-terminal residue" evidence="1">
    <location>
        <position position="1"/>
    </location>
</feature>
<dbReference type="Proteomes" id="UP000233551">
    <property type="component" value="Unassembled WGS sequence"/>
</dbReference>
<gene>
    <name evidence="1" type="ORF">CRG98_025597</name>
</gene>
<keyword evidence="2" id="KW-1185">Reference proteome</keyword>
<evidence type="ECO:0000313" key="1">
    <source>
        <dbReference type="EMBL" id="PKI53986.1"/>
    </source>
</evidence>
<dbReference type="EMBL" id="PGOL01001817">
    <property type="protein sequence ID" value="PKI53986.1"/>
    <property type="molecule type" value="Genomic_DNA"/>
</dbReference>